<keyword evidence="8" id="KW-1185">Reference proteome</keyword>
<gene>
    <name evidence="7" type="ORF">F53441_8221</name>
</gene>
<dbReference type="SMART" id="SM00487">
    <property type="entry name" value="DEXDc"/>
    <property type="match status" value="1"/>
</dbReference>
<evidence type="ECO:0000313" key="8">
    <source>
        <dbReference type="Proteomes" id="UP000605986"/>
    </source>
</evidence>
<feature type="domain" description="Helicase C-terminal" evidence="6">
    <location>
        <begin position="683"/>
        <end position="863"/>
    </location>
</feature>
<evidence type="ECO:0000313" key="7">
    <source>
        <dbReference type="EMBL" id="KAF4448413.1"/>
    </source>
</evidence>
<feature type="region of interest" description="Disordered" evidence="4">
    <location>
        <begin position="1"/>
        <end position="25"/>
    </location>
</feature>
<keyword evidence="3" id="KW-0067">ATP-binding</keyword>
<evidence type="ECO:0008006" key="9">
    <source>
        <dbReference type="Google" id="ProtNLM"/>
    </source>
</evidence>
<dbReference type="InterPro" id="IPR000330">
    <property type="entry name" value="SNF2_N"/>
</dbReference>
<dbReference type="PANTHER" id="PTHR45626:SF52">
    <property type="entry name" value="SINGLE-STRANDED DNA-DEPENDENT ATPASE (EUROFUNG)"/>
    <property type="match status" value="1"/>
</dbReference>
<evidence type="ECO:0000259" key="6">
    <source>
        <dbReference type="PROSITE" id="PS51194"/>
    </source>
</evidence>
<dbReference type="GO" id="GO:0008094">
    <property type="term" value="F:ATP-dependent activity, acting on DNA"/>
    <property type="evidence" value="ECO:0007669"/>
    <property type="project" value="TreeGrafter"/>
</dbReference>
<dbReference type="Pfam" id="PF00271">
    <property type="entry name" value="Helicase_C"/>
    <property type="match status" value="1"/>
</dbReference>
<dbReference type="GO" id="GO:0006281">
    <property type="term" value="P:DNA repair"/>
    <property type="evidence" value="ECO:0007669"/>
    <property type="project" value="TreeGrafter"/>
</dbReference>
<dbReference type="AlphaFoldDB" id="A0A8H4NWT5"/>
<feature type="domain" description="Helicase ATP-binding" evidence="5">
    <location>
        <begin position="313"/>
        <end position="489"/>
    </location>
</feature>
<dbReference type="Gene3D" id="3.40.50.300">
    <property type="entry name" value="P-loop containing nucleotide triphosphate hydrolases"/>
    <property type="match status" value="1"/>
</dbReference>
<evidence type="ECO:0000256" key="2">
    <source>
        <dbReference type="ARBA" id="ARBA00022801"/>
    </source>
</evidence>
<organism evidence="7 8">
    <name type="scientific">Fusarium austroafricanum</name>
    <dbReference type="NCBI Taxonomy" id="2364996"/>
    <lineage>
        <taxon>Eukaryota</taxon>
        <taxon>Fungi</taxon>
        <taxon>Dikarya</taxon>
        <taxon>Ascomycota</taxon>
        <taxon>Pezizomycotina</taxon>
        <taxon>Sordariomycetes</taxon>
        <taxon>Hypocreomycetidae</taxon>
        <taxon>Hypocreales</taxon>
        <taxon>Nectriaceae</taxon>
        <taxon>Fusarium</taxon>
        <taxon>Fusarium concolor species complex</taxon>
    </lineage>
</organism>
<dbReference type="SMART" id="SM00490">
    <property type="entry name" value="HELICc"/>
    <property type="match status" value="1"/>
</dbReference>
<keyword evidence="2" id="KW-0378">Hydrolase</keyword>
<dbReference type="InterPro" id="IPR038718">
    <property type="entry name" value="SNF2-like_sf"/>
</dbReference>
<dbReference type="InterPro" id="IPR050628">
    <property type="entry name" value="SNF2_RAD54_helicase_TF"/>
</dbReference>
<dbReference type="InterPro" id="IPR014001">
    <property type="entry name" value="Helicase_ATP-bd"/>
</dbReference>
<reference evidence="7" key="1">
    <citation type="submission" date="2020-01" db="EMBL/GenBank/DDBJ databases">
        <title>Identification and distribution of gene clusters putatively required for synthesis of sphingolipid metabolism inhibitors in phylogenetically diverse species of the filamentous fungus Fusarium.</title>
        <authorList>
            <person name="Kim H.-S."/>
            <person name="Busman M."/>
            <person name="Brown D.W."/>
            <person name="Divon H."/>
            <person name="Uhlig S."/>
            <person name="Proctor R.H."/>
        </authorList>
    </citation>
    <scope>NUCLEOTIDE SEQUENCE</scope>
    <source>
        <strain evidence="7">NRRL 53441</strain>
    </source>
</reference>
<sequence>MDLSHDDAAPAQKKIRLHSPEPDYREDIENQTSHELESTAKLSRDNISWPEIFVDWNDEENLDNQTEFTAVETCVDICLGVITFNATSSYFKDKTDSASAVTLHSWGSFLKLYTLDAGVYAGIAREPILSELLTRDSVKLNALLVAPTSLRIIVLSTMGEAVEVGNLLSKGDVFLQHPSPRDIEHFDLEMEYFNPHYLVIPGSSMPQLEDLAIDYTDSSSNVSSVLDERKKGQLRSIFDTAADLHIQPTTEPSQRLQTRLKEYSSYQLKALTVMSEKECFNVENPQCPSLWVAHNTSHGGNSGFRHRITGQRIDRPPFRAGGILADEMGLGKTLCMLSLIGWSLDSLSCAETQMHNPISSATLIVVPKSMIPGWENEIKRHIIPGQTHVALYHGTCRQRLAANLRDYDIVLTTYQSLRSEWINKGPLFKEQWFRVVLDEAPAHRIGNRSTQVFQAACELQSARRWCLTGTPIVNSLDNYGALLSFIKMEPFIEKSKFDYWVSKPVQTKVSDGLRKLQILVAATCLRRTKTSIAQGLPRPTIKIEKIDMFPHDRALYDIFETEAAMNAAGLSDSQSHMPSKVREDRRNILTVIDKLRRICNHGEGLLSPSDIEAGTLKKSSQLRWQTMPTAWETWAHGPSAIGPVKMTHGNKSSCNLSACTATKTQQLDTPTHASTSQVQPSAKVQKLIHNILAEQAANKTGSTVPPVKSVVFSFWTKMLDLVHDALQQAGFSCARIDGQHSIPRRQRSLSQFANDPCCTIMLATIGSSGEGPASSIDLTSANNVHLMEPHWNPMAEEQAIARVHRIGQLRHVTAIKYITPRSIEEYVQSIQHEKTQLIHNAWGFDSDFGHGIDEKDIQESNTYEEQV</sequence>
<evidence type="ECO:0000256" key="3">
    <source>
        <dbReference type="ARBA" id="ARBA00022840"/>
    </source>
</evidence>
<name>A0A8H4NWT5_9HYPO</name>
<evidence type="ECO:0000256" key="1">
    <source>
        <dbReference type="ARBA" id="ARBA00022741"/>
    </source>
</evidence>
<dbReference type="GO" id="GO:0005634">
    <property type="term" value="C:nucleus"/>
    <property type="evidence" value="ECO:0007669"/>
    <property type="project" value="TreeGrafter"/>
</dbReference>
<dbReference type="GO" id="GO:0005524">
    <property type="term" value="F:ATP binding"/>
    <property type="evidence" value="ECO:0007669"/>
    <property type="project" value="UniProtKB-KW"/>
</dbReference>
<dbReference type="PANTHER" id="PTHR45626">
    <property type="entry name" value="TRANSCRIPTION TERMINATION FACTOR 2-RELATED"/>
    <property type="match status" value="1"/>
</dbReference>
<protein>
    <recommendedName>
        <fullName evidence="9">Helicase</fullName>
    </recommendedName>
</protein>
<accession>A0A8H4NWT5</accession>
<dbReference type="OrthoDB" id="448448at2759"/>
<dbReference type="InterPro" id="IPR027417">
    <property type="entry name" value="P-loop_NTPase"/>
</dbReference>
<dbReference type="InterPro" id="IPR049730">
    <property type="entry name" value="SNF2/RAD54-like_C"/>
</dbReference>
<dbReference type="InterPro" id="IPR001650">
    <property type="entry name" value="Helicase_C-like"/>
</dbReference>
<dbReference type="CDD" id="cd18793">
    <property type="entry name" value="SF2_C_SNF"/>
    <property type="match status" value="1"/>
</dbReference>
<dbReference type="CDD" id="cd18008">
    <property type="entry name" value="DEXDc_SHPRH-like"/>
    <property type="match status" value="1"/>
</dbReference>
<dbReference type="PROSITE" id="PS51192">
    <property type="entry name" value="HELICASE_ATP_BIND_1"/>
    <property type="match status" value="1"/>
</dbReference>
<dbReference type="SUPFAM" id="SSF52540">
    <property type="entry name" value="P-loop containing nucleoside triphosphate hydrolases"/>
    <property type="match status" value="2"/>
</dbReference>
<dbReference type="Pfam" id="PF00176">
    <property type="entry name" value="SNF2-rel_dom"/>
    <property type="match status" value="1"/>
</dbReference>
<comment type="caution">
    <text evidence="7">The sequence shown here is derived from an EMBL/GenBank/DDBJ whole genome shotgun (WGS) entry which is preliminary data.</text>
</comment>
<dbReference type="GO" id="GO:0016787">
    <property type="term" value="F:hydrolase activity"/>
    <property type="evidence" value="ECO:0007669"/>
    <property type="project" value="UniProtKB-KW"/>
</dbReference>
<keyword evidence="1" id="KW-0547">Nucleotide-binding</keyword>
<evidence type="ECO:0000256" key="4">
    <source>
        <dbReference type="SAM" id="MobiDB-lite"/>
    </source>
</evidence>
<proteinExistence type="predicted"/>
<dbReference type="EMBL" id="JAADJG010000342">
    <property type="protein sequence ID" value="KAF4448413.1"/>
    <property type="molecule type" value="Genomic_DNA"/>
</dbReference>
<dbReference type="Gene3D" id="3.40.50.10810">
    <property type="entry name" value="Tandem AAA-ATPase domain"/>
    <property type="match status" value="1"/>
</dbReference>
<evidence type="ECO:0000259" key="5">
    <source>
        <dbReference type="PROSITE" id="PS51192"/>
    </source>
</evidence>
<dbReference type="PROSITE" id="PS51194">
    <property type="entry name" value="HELICASE_CTER"/>
    <property type="match status" value="1"/>
</dbReference>
<dbReference type="Proteomes" id="UP000605986">
    <property type="component" value="Unassembled WGS sequence"/>
</dbReference>